<evidence type="ECO:0000256" key="1">
    <source>
        <dbReference type="ARBA" id="ARBA00022969"/>
    </source>
</evidence>
<feature type="region of interest" description="Disordered" evidence="2">
    <location>
        <begin position="1"/>
        <end position="42"/>
    </location>
</feature>
<dbReference type="PANTHER" id="PTHR33572">
    <property type="entry name" value="SPORE DEVELOPMENT REGULATOR VOSA"/>
    <property type="match status" value="1"/>
</dbReference>
<feature type="region of interest" description="Disordered" evidence="2">
    <location>
        <begin position="89"/>
        <end position="130"/>
    </location>
</feature>
<evidence type="ECO:0000256" key="2">
    <source>
        <dbReference type="SAM" id="MobiDB-lite"/>
    </source>
</evidence>
<gene>
    <name evidence="3" type="ORF">AOQ84DRAFT_365415</name>
</gene>
<dbReference type="InterPro" id="IPR021740">
    <property type="entry name" value="Velvet"/>
</dbReference>
<feature type="compositionally biased region" description="Polar residues" evidence="2">
    <location>
        <begin position="23"/>
        <end position="35"/>
    </location>
</feature>
<evidence type="ECO:0000313" key="4">
    <source>
        <dbReference type="Proteomes" id="UP000250140"/>
    </source>
</evidence>
<feature type="compositionally biased region" description="Basic residues" evidence="2">
    <location>
        <begin position="305"/>
        <end position="316"/>
    </location>
</feature>
<keyword evidence="4" id="KW-1185">Reference proteome</keyword>
<dbReference type="InterPro" id="IPR038491">
    <property type="entry name" value="Velvet_dom_sf"/>
</dbReference>
<keyword evidence="1" id="KW-0749">Sporulation</keyword>
<reference evidence="3 4" key="1">
    <citation type="journal article" date="2016" name="Nat. Commun.">
        <title>Ectomycorrhizal ecology is imprinted in the genome of the dominant symbiotic fungus Cenococcum geophilum.</title>
        <authorList>
            <consortium name="DOE Joint Genome Institute"/>
            <person name="Peter M."/>
            <person name="Kohler A."/>
            <person name="Ohm R.A."/>
            <person name="Kuo A."/>
            <person name="Krutzmann J."/>
            <person name="Morin E."/>
            <person name="Arend M."/>
            <person name="Barry K.W."/>
            <person name="Binder M."/>
            <person name="Choi C."/>
            <person name="Clum A."/>
            <person name="Copeland A."/>
            <person name="Grisel N."/>
            <person name="Haridas S."/>
            <person name="Kipfer T."/>
            <person name="LaButti K."/>
            <person name="Lindquist E."/>
            <person name="Lipzen A."/>
            <person name="Maire R."/>
            <person name="Meier B."/>
            <person name="Mihaltcheva S."/>
            <person name="Molinier V."/>
            <person name="Murat C."/>
            <person name="Poggeler S."/>
            <person name="Quandt C.A."/>
            <person name="Sperisen C."/>
            <person name="Tritt A."/>
            <person name="Tisserant E."/>
            <person name="Crous P.W."/>
            <person name="Henrissat B."/>
            <person name="Nehls U."/>
            <person name="Egli S."/>
            <person name="Spatafora J.W."/>
            <person name="Grigoriev I.V."/>
            <person name="Martin F.M."/>
        </authorList>
    </citation>
    <scope>NUCLEOTIDE SEQUENCE [LARGE SCALE GENOMIC DNA]</scope>
    <source>
        <strain evidence="3 4">CBS 207.34</strain>
    </source>
</reference>
<evidence type="ECO:0000313" key="3">
    <source>
        <dbReference type="EMBL" id="OCL06876.1"/>
    </source>
</evidence>
<sequence length="316" mass="34558">MRKGRARGRNIDPARNTLEGENGSDSRFTTSSPRTRGSLRRSARIAERSIVVTGAPAENASMADVARRTQAAERLGSRAVEADFVRERSRQFSRRNRTTEDPEQDSIGGRRHITTQRHRESTSRHSSSLVDDETTYGMDMIVQPPSAAQLGTTLQPPVTVRLRNLNSESAEDADNAETANLLAVATLTSDSINDSANPVDPNSLLGGRRFDSIHPFTGEEDDLHSYDTAETRGVGYVSFPDLVIRQEGTYRIRVTLIKIRGAAGEVPAFSGGSSVQAIDSNPITVERNATGLDSGEEGGELLQSLRRRRTRRRSPG</sequence>
<organism evidence="3 4">
    <name type="scientific">Glonium stellatum</name>
    <dbReference type="NCBI Taxonomy" id="574774"/>
    <lineage>
        <taxon>Eukaryota</taxon>
        <taxon>Fungi</taxon>
        <taxon>Dikarya</taxon>
        <taxon>Ascomycota</taxon>
        <taxon>Pezizomycotina</taxon>
        <taxon>Dothideomycetes</taxon>
        <taxon>Pleosporomycetidae</taxon>
        <taxon>Gloniales</taxon>
        <taxon>Gloniaceae</taxon>
        <taxon>Glonium</taxon>
    </lineage>
</organism>
<dbReference type="GO" id="GO:0030435">
    <property type="term" value="P:sporulation resulting in formation of a cellular spore"/>
    <property type="evidence" value="ECO:0007669"/>
    <property type="project" value="UniProtKB-KW"/>
</dbReference>
<accession>A0A8E2EY36</accession>
<dbReference type="Gene3D" id="2.60.40.3960">
    <property type="entry name" value="Velvet domain"/>
    <property type="match status" value="1"/>
</dbReference>
<dbReference type="EMBL" id="KV749962">
    <property type="protein sequence ID" value="OCL06876.1"/>
    <property type="molecule type" value="Genomic_DNA"/>
</dbReference>
<dbReference type="AlphaFoldDB" id="A0A8E2EY36"/>
<dbReference type="OrthoDB" id="5399926at2759"/>
<dbReference type="Proteomes" id="UP000250140">
    <property type="component" value="Unassembled WGS sequence"/>
</dbReference>
<proteinExistence type="predicted"/>
<evidence type="ECO:0008006" key="5">
    <source>
        <dbReference type="Google" id="ProtNLM"/>
    </source>
</evidence>
<dbReference type="PANTHER" id="PTHR33572:SF18">
    <property type="entry name" value="SPORE DEVELOPMENT REGULATOR VOSA"/>
    <property type="match status" value="1"/>
</dbReference>
<name>A0A8E2EY36_9PEZI</name>
<protein>
    <recommendedName>
        <fullName evidence="5">Velvet domain-containing protein</fullName>
    </recommendedName>
</protein>
<feature type="region of interest" description="Disordered" evidence="2">
    <location>
        <begin position="287"/>
        <end position="316"/>
    </location>
</feature>